<evidence type="ECO:0000313" key="5">
    <source>
        <dbReference type="Proteomes" id="UP000781932"/>
    </source>
</evidence>
<dbReference type="InterPro" id="IPR058525">
    <property type="entry name" value="DUF8212"/>
</dbReference>
<dbReference type="InterPro" id="IPR010730">
    <property type="entry name" value="HET"/>
</dbReference>
<proteinExistence type="predicted"/>
<evidence type="ECO:0008006" key="6">
    <source>
        <dbReference type="Google" id="ProtNLM"/>
    </source>
</evidence>
<reference evidence="4" key="2">
    <citation type="submission" date="2020-11" db="EMBL/GenBank/DDBJ databases">
        <title>Whole genome sequencing of Colletotrichum sp.</title>
        <authorList>
            <person name="Li H."/>
        </authorList>
    </citation>
    <scope>NUCLEOTIDE SEQUENCE</scope>
    <source>
        <strain evidence="4">CkLH20</strain>
    </source>
</reference>
<dbReference type="GeneID" id="62164907"/>
<reference evidence="4" key="1">
    <citation type="submission" date="2020-03" db="EMBL/GenBank/DDBJ databases">
        <authorList>
            <person name="He L."/>
        </authorList>
    </citation>
    <scope>NUCLEOTIDE SEQUENCE</scope>
    <source>
        <strain evidence="4">CkLH20</strain>
    </source>
</reference>
<feature type="compositionally biased region" description="Polar residues" evidence="1">
    <location>
        <begin position="269"/>
        <end position="296"/>
    </location>
</feature>
<gene>
    <name evidence="4" type="ORF">CkaCkLH20_09118</name>
</gene>
<dbReference type="PANTHER" id="PTHR10622:SF10">
    <property type="entry name" value="HET DOMAIN-CONTAINING PROTEIN"/>
    <property type="match status" value="1"/>
</dbReference>
<name>A0A9P6I010_9PEZI</name>
<dbReference type="Proteomes" id="UP000781932">
    <property type="component" value="Unassembled WGS sequence"/>
</dbReference>
<dbReference type="AlphaFoldDB" id="A0A9P6I010"/>
<dbReference type="PANTHER" id="PTHR10622">
    <property type="entry name" value="HET DOMAIN-CONTAINING PROTEIN"/>
    <property type="match status" value="1"/>
</dbReference>
<dbReference type="RefSeq" id="XP_038742766.1">
    <property type="nucleotide sequence ID" value="XM_038891833.1"/>
</dbReference>
<dbReference type="Pfam" id="PF26640">
    <property type="entry name" value="DUF8212"/>
    <property type="match status" value="1"/>
</dbReference>
<evidence type="ECO:0000259" key="2">
    <source>
        <dbReference type="Pfam" id="PF06985"/>
    </source>
</evidence>
<feature type="region of interest" description="Disordered" evidence="1">
    <location>
        <begin position="265"/>
        <end position="296"/>
    </location>
</feature>
<comment type="caution">
    <text evidence="4">The sequence shown here is derived from an EMBL/GenBank/DDBJ whole genome shotgun (WGS) entry which is preliminary data.</text>
</comment>
<feature type="domain" description="Heterokaryon incompatibility" evidence="2">
    <location>
        <begin position="22"/>
        <end position="115"/>
    </location>
</feature>
<evidence type="ECO:0000259" key="3">
    <source>
        <dbReference type="Pfam" id="PF26640"/>
    </source>
</evidence>
<evidence type="ECO:0000313" key="4">
    <source>
        <dbReference type="EMBL" id="KAF9873305.1"/>
    </source>
</evidence>
<accession>A0A9P6I010</accession>
<dbReference type="OrthoDB" id="20872at2759"/>
<feature type="domain" description="DUF8212" evidence="3">
    <location>
        <begin position="228"/>
        <end position="264"/>
    </location>
</feature>
<dbReference type="Pfam" id="PF06985">
    <property type="entry name" value="HET"/>
    <property type="match status" value="1"/>
</dbReference>
<organism evidence="4 5">
    <name type="scientific">Colletotrichum karsti</name>
    <dbReference type="NCBI Taxonomy" id="1095194"/>
    <lineage>
        <taxon>Eukaryota</taxon>
        <taxon>Fungi</taxon>
        <taxon>Dikarya</taxon>
        <taxon>Ascomycota</taxon>
        <taxon>Pezizomycotina</taxon>
        <taxon>Sordariomycetes</taxon>
        <taxon>Hypocreomycetidae</taxon>
        <taxon>Glomerellales</taxon>
        <taxon>Glomerellaceae</taxon>
        <taxon>Colletotrichum</taxon>
        <taxon>Colletotrichum boninense species complex</taxon>
    </lineage>
</organism>
<evidence type="ECO:0000256" key="1">
    <source>
        <dbReference type="SAM" id="MobiDB-lite"/>
    </source>
</evidence>
<protein>
    <recommendedName>
        <fullName evidence="6">Vegetative incompatibility protein HET-E-1</fullName>
    </recommendedName>
</protein>
<dbReference type="EMBL" id="JAATWM020000032">
    <property type="protein sequence ID" value="KAF9873305.1"/>
    <property type="molecule type" value="Genomic_DNA"/>
</dbReference>
<keyword evidence="5" id="KW-1185">Reference proteome</keyword>
<sequence>MRLINTTSLEIVEFFDNDIPKYAILSHTWGDGDTEVSFSDFRRGDPLTKAKPGYQKIENACKEASKRSLHYVWVDTCCIDKTSSAELSEAINSMFQWYEEAEICFAYLADATSATALEPSGASRWFTRGWTLQELLAPSKLEFFDEDWGFIANRQDAAEAISLTTGIDQVFLTDTYVGSRRKLLASASGATKMSWAAARKTKRKEDIAYCLLGIFDVNMPLIYGEGMRAFTRLQQEILRSSFDPTLLAWNRADLGIDIMLTSPRLDSSPRVQPSSGTAETSQPIGSHATGTSKLRG</sequence>